<accession>A0A4P9ZQG9</accession>
<protein>
    <submittedName>
        <fullName evidence="3">S-adenosyl-L-methionine-dependent methyltransferase</fullName>
    </submittedName>
</protein>
<dbReference type="EMBL" id="ML002818">
    <property type="protein sequence ID" value="RKP35653.1"/>
    <property type="molecule type" value="Genomic_DNA"/>
</dbReference>
<dbReference type="InterPro" id="IPR023269">
    <property type="entry name" value="RCMT_subfamily_9"/>
</dbReference>
<dbReference type="PANTHER" id="PTHR22807:SF16">
    <property type="entry name" value="SAM-DEPENDENT MTASE RSMB_NOP-TYPE DOMAIN-CONTAINING PROTEIN"/>
    <property type="match status" value="1"/>
</dbReference>
<evidence type="ECO:0000313" key="3">
    <source>
        <dbReference type="EMBL" id="RKP35653.1"/>
    </source>
</evidence>
<dbReference type="GO" id="GO:0008173">
    <property type="term" value="F:RNA methyltransferase activity"/>
    <property type="evidence" value="ECO:0007669"/>
    <property type="project" value="InterPro"/>
</dbReference>
<dbReference type="PANTHER" id="PTHR22807">
    <property type="entry name" value="NOP2 YEAST -RELATED NOL1/NOP2/FMU SUN DOMAIN-CONTAINING"/>
    <property type="match status" value="1"/>
</dbReference>
<sequence length="305" mass="33694">MTSVASRKADRFPPSFVKFLADNGIPIALYDQCLDLPRYFRLGRRLSSSEREQLLADIHLHLGVSAEPVPGVPDFWRLPPSPGPIRLSQCPGYQSGQLYGIDVTSGLAVLALDLEPDDHVLDICCAPGAKLCMVADLLTGKPRRGQGTVTGVDISPLRLATCRSLLKKYRHFNVRLFAHDGTSFDRPAPPANWDNPKELARIPSSLPQPLSDAPTERGQSSSREDPVSLKPFYAPRLLRFGNTQCGTQLYDKVIVDAECKSVHSLNNNNKEPDVCPPLSSPTRFDNRFLSICWIAGIYLRGIDVF</sequence>
<evidence type="ECO:0000256" key="1">
    <source>
        <dbReference type="SAM" id="MobiDB-lite"/>
    </source>
</evidence>
<keyword evidence="4" id="KW-1185">Reference proteome</keyword>
<dbReference type="InterPro" id="IPR023267">
    <property type="entry name" value="RCMT"/>
</dbReference>
<organism evidence="3 4">
    <name type="scientific">Dimargaris cristalligena</name>
    <dbReference type="NCBI Taxonomy" id="215637"/>
    <lineage>
        <taxon>Eukaryota</taxon>
        <taxon>Fungi</taxon>
        <taxon>Fungi incertae sedis</taxon>
        <taxon>Zoopagomycota</taxon>
        <taxon>Kickxellomycotina</taxon>
        <taxon>Dimargaritomycetes</taxon>
        <taxon>Dimargaritales</taxon>
        <taxon>Dimargaritaceae</taxon>
        <taxon>Dimargaris</taxon>
    </lineage>
</organism>
<dbReference type="SUPFAM" id="SSF53335">
    <property type="entry name" value="S-adenosyl-L-methionine-dependent methyltransferases"/>
    <property type="match status" value="1"/>
</dbReference>
<dbReference type="Pfam" id="PF01189">
    <property type="entry name" value="Methyltr_RsmB-F"/>
    <property type="match status" value="1"/>
</dbReference>
<dbReference type="GO" id="GO:0001510">
    <property type="term" value="P:RNA methylation"/>
    <property type="evidence" value="ECO:0007669"/>
    <property type="project" value="InterPro"/>
</dbReference>
<keyword evidence="3" id="KW-0808">Transferase</keyword>
<evidence type="ECO:0000313" key="4">
    <source>
        <dbReference type="Proteomes" id="UP000268162"/>
    </source>
</evidence>
<feature type="region of interest" description="Disordered" evidence="1">
    <location>
        <begin position="185"/>
        <end position="227"/>
    </location>
</feature>
<reference evidence="4" key="1">
    <citation type="journal article" date="2018" name="Nat. Microbiol.">
        <title>Leveraging single-cell genomics to expand the fungal tree of life.</title>
        <authorList>
            <person name="Ahrendt S.R."/>
            <person name="Quandt C.A."/>
            <person name="Ciobanu D."/>
            <person name="Clum A."/>
            <person name="Salamov A."/>
            <person name="Andreopoulos B."/>
            <person name="Cheng J.F."/>
            <person name="Woyke T."/>
            <person name="Pelin A."/>
            <person name="Henrissat B."/>
            <person name="Reynolds N.K."/>
            <person name="Benny G.L."/>
            <person name="Smith M.E."/>
            <person name="James T.Y."/>
            <person name="Grigoriev I.V."/>
        </authorList>
    </citation>
    <scope>NUCLEOTIDE SEQUENCE [LARGE SCALE GENOMIC DNA]</scope>
    <source>
        <strain evidence="4">RSA 468</strain>
    </source>
</reference>
<dbReference type="Gene3D" id="3.40.50.150">
    <property type="entry name" value="Vaccinia Virus protein VP39"/>
    <property type="match status" value="1"/>
</dbReference>
<dbReference type="InterPro" id="IPR029063">
    <property type="entry name" value="SAM-dependent_MTases_sf"/>
</dbReference>
<dbReference type="InterPro" id="IPR049560">
    <property type="entry name" value="MeTrfase_RsmB-F_NOP2_cat"/>
</dbReference>
<dbReference type="Proteomes" id="UP000268162">
    <property type="component" value="Unassembled WGS sequence"/>
</dbReference>
<dbReference type="PRINTS" id="PR02010">
    <property type="entry name" value="RCMT9"/>
</dbReference>
<name>A0A4P9ZQG9_9FUNG</name>
<keyword evidence="3" id="KW-0489">Methyltransferase</keyword>
<dbReference type="AlphaFoldDB" id="A0A4P9ZQG9"/>
<dbReference type="CDD" id="cd02440">
    <property type="entry name" value="AdoMet_MTases"/>
    <property type="match status" value="1"/>
</dbReference>
<evidence type="ECO:0000259" key="2">
    <source>
        <dbReference type="Pfam" id="PF01189"/>
    </source>
</evidence>
<feature type="domain" description="SAM-dependent methyltransferase RsmB-F/NOP2-type catalytic core" evidence="2">
    <location>
        <begin position="110"/>
        <end position="186"/>
    </location>
</feature>
<dbReference type="STRING" id="215637.A0A4P9ZQG9"/>
<proteinExistence type="predicted"/>
<gene>
    <name evidence="3" type="ORF">BJ085DRAFT_23057</name>
</gene>